<dbReference type="InterPro" id="IPR013724">
    <property type="entry name" value="GIT_SHD"/>
</dbReference>
<keyword evidence="4 8" id="KW-0863">Zinc-finger</keyword>
<dbReference type="PRINTS" id="PR00405">
    <property type="entry name" value="REVINTRACTNG"/>
</dbReference>
<evidence type="ECO:0000259" key="11">
    <source>
        <dbReference type="PROSITE" id="PS50115"/>
    </source>
</evidence>
<evidence type="ECO:0000256" key="6">
    <source>
        <dbReference type="ARBA" id="ARBA00023043"/>
    </source>
</evidence>
<keyword evidence="12" id="KW-1185">Reference proteome</keyword>
<feature type="domain" description="Arf-GAP" evidence="11">
    <location>
        <begin position="1"/>
        <end position="123"/>
    </location>
</feature>
<dbReference type="CTD" id="36122"/>
<dbReference type="InterPro" id="IPR037278">
    <property type="entry name" value="ARFGAP/RecO"/>
</dbReference>
<dbReference type="GO" id="GO:0098793">
    <property type="term" value="C:presynapse"/>
    <property type="evidence" value="ECO:0007669"/>
    <property type="project" value="GOC"/>
</dbReference>
<dbReference type="Pfam" id="PF08518">
    <property type="entry name" value="GIT_SHD"/>
    <property type="match status" value="2"/>
</dbReference>
<dbReference type="Gene3D" id="1.25.40.20">
    <property type="entry name" value="Ankyrin repeat-containing domain"/>
    <property type="match status" value="1"/>
</dbReference>
<evidence type="ECO:0000313" key="12">
    <source>
        <dbReference type="Proteomes" id="UP000192223"/>
    </source>
</evidence>
<dbReference type="GO" id="GO:0031267">
    <property type="term" value="F:small GTPase binding"/>
    <property type="evidence" value="ECO:0007669"/>
    <property type="project" value="TreeGrafter"/>
</dbReference>
<evidence type="ECO:0000256" key="3">
    <source>
        <dbReference type="ARBA" id="ARBA00022737"/>
    </source>
</evidence>
<dbReference type="GO" id="GO:0007420">
    <property type="term" value="P:brain development"/>
    <property type="evidence" value="ECO:0007669"/>
    <property type="project" value="InterPro"/>
</dbReference>
<dbReference type="Pfam" id="PF01412">
    <property type="entry name" value="ArfGap"/>
    <property type="match status" value="1"/>
</dbReference>
<dbReference type="InParanoid" id="A0A1W4X0D2"/>
<dbReference type="PROSITE" id="PS50115">
    <property type="entry name" value="ARFGAP"/>
    <property type="match status" value="1"/>
</dbReference>
<dbReference type="InterPro" id="IPR001164">
    <property type="entry name" value="ArfGAP_dom"/>
</dbReference>
<dbReference type="InterPro" id="IPR038508">
    <property type="entry name" value="ArfGAP_dom_sf"/>
</dbReference>
<feature type="repeat" description="ANK" evidence="7">
    <location>
        <begin position="165"/>
        <end position="197"/>
    </location>
</feature>
<dbReference type="AlphaFoldDB" id="A0A1W4X0D2"/>
<dbReference type="SMART" id="SM00105">
    <property type="entry name" value="ArfGap"/>
    <property type="match status" value="1"/>
</dbReference>
<dbReference type="Gene3D" id="1.10.220.150">
    <property type="entry name" value="Arf GTPase activating protein"/>
    <property type="match status" value="1"/>
</dbReference>
<feature type="compositionally biased region" description="Basic and acidic residues" evidence="10">
    <location>
        <begin position="387"/>
        <end position="400"/>
    </location>
</feature>
<dbReference type="FunCoup" id="A0A1W4X0D2">
    <property type="interactions" value="1074"/>
</dbReference>
<dbReference type="KEGG" id="apln:108739929"/>
<dbReference type="SUPFAM" id="SSF48403">
    <property type="entry name" value="Ankyrin repeat"/>
    <property type="match status" value="1"/>
</dbReference>
<dbReference type="GO" id="GO:0036465">
    <property type="term" value="P:synaptic vesicle recycling"/>
    <property type="evidence" value="ECO:0007669"/>
    <property type="project" value="TreeGrafter"/>
</dbReference>
<accession>A0A1W4X0D2</accession>
<dbReference type="Proteomes" id="UP000192223">
    <property type="component" value="Unplaced"/>
</dbReference>
<name>A0A1W4X0D2_AGRPL</name>
<keyword evidence="1" id="KW-0343">GTPase activation</keyword>
<feature type="coiled-coil region" evidence="9">
    <location>
        <begin position="427"/>
        <end position="468"/>
    </location>
</feature>
<evidence type="ECO:0000256" key="10">
    <source>
        <dbReference type="SAM" id="MobiDB-lite"/>
    </source>
</evidence>
<evidence type="ECO:0000256" key="9">
    <source>
        <dbReference type="SAM" id="Coils"/>
    </source>
</evidence>
<evidence type="ECO:0000256" key="1">
    <source>
        <dbReference type="ARBA" id="ARBA00022468"/>
    </source>
</evidence>
<keyword evidence="9" id="KW-0175">Coiled coil</keyword>
<dbReference type="SMART" id="SM00555">
    <property type="entry name" value="GIT"/>
    <property type="match status" value="2"/>
</dbReference>
<dbReference type="PROSITE" id="PS50088">
    <property type="entry name" value="ANK_REPEAT"/>
    <property type="match status" value="1"/>
</dbReference>
<dbReference type="Pfam" id="PF12205">
    <property type="entry name" value="GIT1_C"/>
    <property type="match status" value="1"/>
</dbReference>
<feature type="region of interest" description="Disordered" evidence="10">
    <location>
        <begin position="386"/>
        <end position="407"/>
    </location>
</feature>
<evidence type="ECO:0000256" key="5">
    <source>
        <dbReference type="ARBA" id="ARBA00022833"/>
    </source>
</evidence>
<evidence type="ECO:0000313" key="13">
    <source>
        <dbReference type="RefSeq" id="XP_018329559.1"/>
    </source>
</evidence>
<dbReference type="InterPro" id="IPR036770">
    <property type="entry name" value="Ankyrin_rpt-contain_sf"/>
</dbReference>
<gene>
    <name evidence="13" type="primary">LOC108739929</name>
</gene>
<keyword evidence="2" id="KW-0479">Metal-binding</keyword>
<dbReference type="PANTHER" id="PTHR46097:SF3">
    <property type="entry name" value="ARF GTPASE-ACTIVATING PROTEIN GIT"/>
    <property type="match status" value="1"/>
</dbReference>
<evidence type="ECO:0000256" key="4">
    <source>
        <dbReference type="ARBA" id="ARBA00022771"/>
    </source>
</evidence>
<evidence type="ECO:0000256" key="2">
    <source>
        <dbReference type="ARBA" id="ARBA00022723"/>
    </source>
</evidence>
<dbReference type="GO" id="GO:0032012">
    <property type="term" value="P:regulation of ARF protein signal transduction"/>
    <property type="evidence" value="ECO:0007669"/>
    <property type="project" value="InterPro"/>
</dbReference>
<dbReference type="CDD" id="cd08833">
    <property type="entry name" value="ArfGap_GIT"/>
    <property type="match status" value="1"/>
</dbReference>
<reference evidence="13" key="1">
    <citation type="submission" date="2025-08" db="UniProtKB">
        <authorList>
            <consortium name="RefSeq"/>
        </authorList>
    </citation>
    <scope>IDENTIFICATION</scope>
    <source>
        <tissue evidence="13">Entire body</tissue>
    </source>
</reference>
<protein>
    <submittedName>
        <fullName evidence="13">ARF GTPase-activating protein GIT2</fullName>
    </submittedName>
</protein>
<dbReference type="Pfam" id="PF12796">
    <property type="entry name" value="Ank_2"/>
    <property type="match status" value="1"/>
</dbReference>
<dbReference type="GO" id="GO:0008270">
    <property type="term" value="F:zinc ion binding"/>
    <property type="evidence" value="ECO:0007669"/>
    <property type="project" value="UniProtKB-KW"/>
</dbReference>
<keyword evidence="6 7" id="KW-0040">ANK repeat</keyword>
<dbReference type="RefSeq" id="XP_018329559.1">
    <property type="nucleotide sequence ID" value="XM_018474057.1"/>
</dbReference>
<evidence type="ECO:0000256" key="8">
    <source>
        <dbReference type="PROSITE-ProRule" id="PRU00288"/>
    </source>
</evidence>
<proteinExistence type="predicted"/>
<dbReference type="InterPro" id="IPR002110">
    <property type="entry name" value="Ankyrin_rpt"/>
</dbReference>
<dbReference type="GO" id="GO:0008277">
    <property type="term" value="P:regulation of G protein-coupled receptor signaling pathway"/>
    <property type="evidence" value="ECO:0007669"/>
    <property type="project" value="TreeGrafter"/>
</dbReference>
<dbReference type="SMART" id="SM00248">
    <property type="entry name" value="ANK"/>
    <property type="match status" value="3"/>
</dbReference>
<organism evidence="12 13">
    <name type="scientific">Agrilus planipennis</name>
    <name type="common">Emerald ash borer</name>
    <name type="synonym">Agrilus marcopoli</name>
    <dbReference type="NCBI Taxonomy" id="224129"/>
    <lineage>
        <taxon>Eukaryota</taxon>
        <taxon>Metazoa</taxon>
        <taxon>Ecdysozoa</taxon>
        <taxon>Arthropoda</taxon>
        <taxon>Hexapoda</taxon>
        <taxon>Insecta</taxon>
        <taxon>Pterygota</taxon>
        <taxon>Neoptera</taxon>
        <taxon>Endopterygota</taxon>
        <taxon>Coleoptera</taxon>
        <taxon>Polyphaga</taxon>
        <taxon>Elateriformia</taxon>
        <taxon>Buprestoidea</taxon>
        <taxon>Buprestidae</taxon>
        <taxon>Agrilinae</taxon>
        <taxon>Agrilus</taxon>
    </lineage>
</organism>
<keyword evidence="3" id="KW-0677">Repeat</keyword>
<evidence type="ECO:0000256" key="7">
    <source>
        <dbReference type="PROSITE-ProRule" id="PRU00023"/>
    </source>
</evidence>
<dbReference type="SUPFAM" id="SSF57863">
    <property type="entry name" value="ArfGap/RecO-like zinc finger"/>
    <property type="match status" value="1"/>
</dbReference>
<dbReference type="InterPro" id="IPR047161">
    <property type="entry name" value="GIT-like"/>
</dbReference>
<dbReference type="GeneID" id="108739929"/>
<dbReference type="PANTHER" id="PTHR46097">
    <property type="entry name" value="G PROTEIN-COUPLED RECEPTOR KINASE INTERACTING ARFGAP"/>
    <property type="match status" value="1"/>
</dbReference>
<dbReference type="STRING" id="224129.A0A1W4X0D2"/>
<dbReference type="OrthoDB" id="5588096at2759"/>
<sequence length="659" mass="74653">MSRARSRYNSEVCGDCGALEPSWASINKGILLCIECCSIHRSLGNHISQVKSLQKSNWSNSQRSMLYTLNNSGVNSIWEHALEHNSKFSRKKPSPKDNLHVKAEFIRAKHQQCAFAYRPNNEDGLLCVENELGKQLHASVRSTNLETSFRLIVHGADPNYFHDEKGSTPLHAAVKAGQLLQTELLLTYGADPTCPDSSGKTPVDYAKQMVNRELYNRLLDCQYEVTDKFSDYLCHRRPNHEKGIHFLIPQAGTKSDATALYKLKKLPNHLFEELVMDVYDEVDRRETEAIWLSSADTLELNANAVPFLPVNPTLSTVRNQGRQKLGRFTTPELKNLIHDILVDTQRRQLNSEKVRQFSQISDDEPLYDSVASDDDYALLTATNHVASDQHRSTSESKVNKSTETSGISDKESMELLIRRLHESDNTIADLKYEIGNLRKVVERLSNENNELRTKLSEAETNISKNDTKINGETEMYSLDGFLMINAENNNNLVNGTTTIVDLKQSKRVQRPNSMYETREGPRQPNWQTLKNHAKQNENNRAVTQFLYSGQNVMQCTEQVTKGIQELWKCIQGLERNDCLIYAEKIKAAVENLAAAIPLESANEVVQRLQVGAARLKTECTELVTNDSVQIVDHCLQKIRLCAYEIAKDTKILVTKYTAH</sequence>
<dbReference type="Gene3D" id="1.20.120.330">
    <property type="entry name" value="Nucleotidyltransferases domain 2"/>
    <property type="match status" value="1"/>
</dbReference>
<dbReference type="GO" id="GO:0005096">
    <property type="term" value="F:GTPase activator activity"/>
    <property type="evidence" value="ECO:0007669"/>
    <property type="project" value="UniProtKB-KW"/>
</dbReference>
<dbReference type="PROSITE" id="PS50297">
    <property type="entry name" value="ANK_REP_REGION"/>
    <property type="match status" value="1"/>
</dbReference>
<keyword evidence="5" id="KW-0862">Zinc</keyword>
<dbReference type="InterPro" id="IPR022018">
    <property type="entry name" value="GIT1_C"/>
</dbReference>